<sequence length="421" mass="48570">MLSFIKKIFVTRPVPRQKPEYYNIICPYCFHKFKPEEVVFRATHTRDDDDEFMERIDENLSKWRKRFKADEVYMEAVIDPVTIPDENRIYSEKVLVGVVDRYGEVTRRRLCPECHNVLPVSAGKVPSNIISVIGASQVGKSVFIASLVHTLQNKTAVNFDASCIAMTPEVGNRFNNRFIRPIFENNTMIATTSVNEQMDPYIFEFKFKDDNKETLTLVFFDVAGEGMTSREYLEIQAEHIKNSSGIMFLVDPLQIRSIRDKIHLKLGTEEQNEFSSKYDEPTMVISGLYENFIAHQPNSRTNIPTAVVLTKSDMLHYLKEEDSDYIQPNSNVFRNVVHKEYLNNIEFENINGEIGRFLQKVDQSFKSAVDVYFTNKAYFAVSALGSNPKNTELSGVVSPIRVDEPFIWLLNQLGYIDRRDT</sequence>
<evidence type="ECO:0000313" key="3">
    <source>
        <dbReference type="Proteomes" id="UP000293142"/>
    </source>
</evidence>
<dbReference type="Pfam" id="PF19993">
    <property type="entry name" value="DO-GTPase2"/>
    <property type="match status" value="1"/>
</dbReference>
<proteinExistence type="predicted"/>
<dbReference type="SUPFAM" id="SSF52540">
    <property type="entry name" value="P-loop containing nucleoside triphosphate hydrolases"/>
    <property type="match status" value="1"/>
</dbReference>
<feature type="domain" description="Double-GTPase 2" evidence="1">
    <location>
        <begin position="128"/>
        <end position="326"/>
    </location>
</feature>
<dbReference type="InterPro" id="IPR045528">
    <property type="entry name" value="DO-GTPase2"/>
</dbReference>
<dbReference type="Gene3D" id="3.40.50.300">
    <property type="entry name" value="P-loop containing nucleotide triphosphate hydrolases"/>
    <property type="match status" value="1"/>
</dbReference>
<dbReference type="RefSeq" id="WP_131011698.1">
    <property type="nucleotide sequence ID" value="NZ_SIRE01000003.1"/>
</dbReference>
<dbReference type="InterPro" id="IPR027417">
    <property type="entry name" value="P-loop_NTPase"/>
</dbReference>
<dbReference type="OrthoDB" id="143162at2"/>
<dbReference type="Proteomes" id="UP000293142">
    <property type="component" value="Unassembled WGS sequence"/>
</dbReference>
<organism evidence="2 3">
    <name type="scientific">Paenibacillus thalictri</name>
    <dbReference type="NCBI Taxonomy" id="2527873"/>
    <lineage>
        <taxon>Bacteria</taxon>
        <taxon>Bacillati</taxon>
        <taxon>Bacillota</taxon>
        <taxon>Bacilli</taxon>
        <taxon>Bacillales</taxon>
        <taxon>Paenibacillaceae</taxon>
        <taxon>Paenibacillus</taxon>
    </lineage>
</organism>
<evidence type="ECO:0000313" key="2">
    <source>
        <dbReference type="EMBL" id="TBL80983.1"/>
    </source>
</evidence>
<evidence type="ECO:0000259" key="1">
    <source>
        <dbReference type="Pfam" id="PF19993"/>
    </source>
</evidence>
<gene>
    <name evidence="2" type="ORF">EYB31_02460</name>
</gene>
<reference evidence="2 3" key="1">
    <citation type="submission" date="2019-02" db="EMBL/GenBank/DDBJ databases">
        <title>Paenibacillus sp. nov., isolated from surface-sterilized tissue of Thalictrum simplex L.</title>
        <authorList>
            <person name="Tuo L."/>
        </authorList>
    </citation>
    <scope>NUCLEOTIDE SEQUENCE [LARGE SCALE GENOMIC DNA]</scope>
    <source>
        <strain evidence="2 3">N2SHLJ1</strain>
    </source>
</reference>
<comment type="caution">
    <text evidence="2">The sequence shown here is derived from an EMBL/GenBank/DDBJ whole genome shotgun (WGS) entry which is preliminary data.</text>
</comment>
<accession>A0A4Q9DYK2</accession>
<dbReference type="AlphaFoldDB" id="A0A4Q9DYK2"/>
<protein>
    <recommendedName>
        <fullName evidence="1">Double-GTPase 2 domain-containing protein</fullName>
    </recommendedName>
</protein>
<name>A0A4Q9DYK2_9BACL</name>
<dbReference type="EMBL" id="SIRE01000003">
    <property type="protein sequence ID" value="TBL80983.1"/>
    <property type="molecule type" value="Genomic_DNA"/>
</dbReference>
<keyword evidence="3" id="KW-1185">Reference proteome</keyword>